<feature type="domain" description="EGF-like" evidence="7">
    <location>
        <begin position="351"/>
        <end position="393"/>
    </location>
</feature>
<comment type="caution">
    <text evidence="8">The sequence shown here is derived from an EMBL/GenBank/DDBJ whole genome shotgun (WGS) entry which is preliminary data.</text>
</comment>
<dbReference type="InterPro" id="IPR001881">
    <property type="entry name" value="EGF-like_Ca-bd_dom"/>
</dbReference>
<evidence type="ECO:0000256" key="3">
    <source>
        <dbReference type="ARBA" id="ARBA00022737"/>
    </source>
</evidence>
<dbReference type="InterPro" id="IPR000152">
    <property type="entry name" value="EGF-type_Asp/Asn_hydroxyl_site"/>
</dbReference>
<dbReference type="GO" id="GO:0005576">
    <property type="term" value="C:extracellular region"/>
    <property type="evidence" value="ECO:0007669"/>
    <property type="project" value="UniProtKB-SubCell"/>
</dbReference>
<keyword evidence="1 5" id="KW-0245">EGF-like domain</keyword>
<evidence type="ECO:0000259" key="7">
    <source>
        <dbReference type="PROSITE" id="PS50026"/>
    </source>
</evidence>
<dbReference type="SMART" id="SM00179">
    <property type="entry name" value="EGF_CA"/>
    <property type="match status" value="1"/>
</dbReference>
<evidence type="ECO:0000256" key="2">
    <source>
        <dbReference type="ARBA" id="ARBA00022729"/>
    </source>
</evidence>
<dbReference type="SMART" id="SM00181">
    <property type="entry name" value="EGF"/>
    <property type="match status" value="1"/>
</dbReference>
<keyword evidence="4" id="KW-1015">Disulfide bond</keyword>
<feature type="chain" id="PRO_5012013027" evidence="6">
    <location>
        <begin position="23"/>
        <end position="458"/>
    </location>
</feature>
<dbReference type="OrthoDB" id="5985519at2759"/>
<dbReference type="GO" id="GO:0005509">
    <property type="term" value="F:calcium ion binding"/>
    <property type="evidence" value="ECO:0007669"/>
    <property type="project" value="InterPro"/>
</dbReference>
<keyword evidence="9" id="KW-1185">Reference proteome</keyword>
<dbReference type="InterPro" id="IPR018097">
    <property type="entry name" value="EGF_Ca-bd_CS"/>
</dbReference>
<dbReference type="InterPro" id="IPR049883">
    <property type="entry name" value="NOTCH1_EGF-like"/>
</dbReference>
<comment type="caution">
    <text evidence="5">Lacks conserved residue(s) required for the propagation of feature annotation.</text>
</comment>
<dbReference type="STRING" id="6573.A0A210QZ87"/>
<evidence type="ECO:0000256" key="6">
    <source>
        <dbReference type="SAM" id="SignalP"/>
    </source>
</evidence>
<evidence type="ECO:0000256" key="1">
    <source>
        <dbReference type="ARBA" id="ARBA00022536"/>
    </source>
</evidence>
<dbReference type="InterPro" id="IPR052235">
    <property type="entry name" value="Nephronectin_domain"/>
</dbReference>
<reference evidence="8 9" key="1">
    <citation type="journal article" date="2017" name="Nat. Ecol. Evol.">
        <title>Scallop genome provides insights into evolution of bilaterian karyotype and development.</title>
        <authorList>
            <person name="Wang S."/>
            <person name="Zhang J."/>
            <person name="Jiao W."/>
            <person name="Li J."/>
            <person name="Xun X."/>
            <person name="Sun Y."/>
            <person name="Guo X."/>
            <person name="Huan P."/>
            <person name="Dong B."/>
            <person name="Zhang L."/>
            <person name="Hu X."/>
            <person name="Sun X."/>
            <person name="Wang J."/>
            <person name="Zhao C."/>
            <person name="Wang Y."/>
            <person name="Wang D."/>
            <person name="Huang X."/>
            <person name="Wang R."/>
            <person name="Lv J."/>
            <person name="Li Y."/>
            <person name="Zhang Z."/>
            <person name="Liu B."/>
            <person name="Lu W."/>
            <person name="Hui Y."/>
            <person name="Liang J."/>
            <person name="Zhou Z."/>
            <person name="Hou R."/>
            <person name="Li X."/>
            <person name="Liu Y."/>
            <person name="Li H."/>
            <person name="Ning X."/>
            <person name="Lin Y."/>
            <person name="Zhao L."/>
            <person name="Xing Q."/>
            <person name="Dou J."/>
            <person name="Li Y."/>
            <person name="Mao J."/>
            <person name="Guo H."/>
            <person name="Dou H."/>
            <person name="Li T."/>
            <person name="Mu C."/>
            <person name="Jiang W."/>
            <person name="Fu Q."/>
            <person name="Fu X."/>
            <person name="Miao Y."/>
            <person name="Liu J."/>
            <person name="Yu Q."/>
            <person name="Li R."/>
            <person name="Liao H."/>
            <person name="Li X."/>
            <person name="Kong Y."/>
            <person name="Jiang Z."/>
            <person name="Chourrout D."/>
            <person name="Li R."/>
            <person name="Bao Z."/>
        </authorList>
    </citation>
    <scope>NUCLEOTIDE SEQUENCE [LARGE SCALE GENOMIC DNA]</scope>
    <source>
        <strain evidence="8 9">PY_sf001</strain>
    </source>
</reference>
<evidence type="ECO:0000256" key="5">
    <source>
        <dbReference type="PROSITE-ProRule" id="PRU00076"/>
    </source>
</evidence>
<feature type="signal peptide" evidence="6">
    <location>
        <begin position="1"/>
        <end position="22"/>
    </location>
</feature>
<sequence length="458" mass="53208">MSPKTTLLVMCVLLYLLDVAVSLCGNECQRQLRVNHIQNSNGINSSNISKRKWESTKSLFRVKRSVRRYGKGSWLNAVIRNTPEMDKLFPNRMKDNLLVVGLYLAAHKYFEVDRRYTFSTTKYEDRKFFKHFPIPRLKKLHPTVERECNKGAFECITHIYKTALVSGSLASKKILTEHKNLKKGSIPLEYPFDSALEQFQYRTTASYFMCWYTELGDDLLAFEDEKGCYFNLVGIVQEAVDGKGIYDIRSEILKYEASLKEKRVSPHTCPYLWFCPDPCYGRSTLGNVRPGKYLDDPLNPCSRLKDRACFWETGNNKNFEYLIKNRINYTCNCENERKGFIWSPKYSICIDQDECYNDVANCSSDKICRNTMGSYSCKCRRGFKLNNSTDRCDRHALFRPKSHVGMKGRRNIQQEEDQTGIWATIDRLFGLNSSSKTHYSVLLHTLVTFLCIVLQYIT</sequence>
<keyword evidence="2 6" id="KW-0732">Signal</keyword>
<dbReference type="EMBL" id="NEDP02001165">
    <property type="protein sequence ID" value="OWF54047.1"/>
    <property type="molecule type" value="Genomic_DNA"/>
</dbReference>
<proteinExistence type="predicted"/>
<dbReference type="AlphaFoldDB" id="A0A210QZ87"/>
<dbReference type="PROSITE" id="PS00010">
    <property type="entry name" value="ASX_HYDROXYL"/>
    <property type="match status" value="1"/>
</dbReference>
<dbReference type="Pfam" id="PF07645">
    <property type="entry name" value="EGF_CA"/>
    <property type="match status" value="1"/>
</dbReference>
<dbReference type="PROSITE" id="PS50026">
    <property type="entry name" value="EGF_3"/>
    <property type="match status" value="1"/>
</dbReference>
<dbReference type="Proteomes" id="UP000242188">
    <property type="component" value="Unassembled WGS sequence"/>
</dbReference>
<dbReference type="Gene3D" id="2.90.20.10">
    <property type="entry name" value="Plasmodium vivax P25 domain"/>
    <property type="match status" value="1"/>
</dbReference>
<dbReference type="SUPFAM" id="SSF57196">
    <property type="entry name" value="EGF/Laminin"/>
    <property type="match status" value="1"/>
</dbReference>
<protein>
    <submittedName>
        <fullName evidence="8">Fibrillin-1</fullName>
    </submittedName>
</protein>
<dbReference type="PROSITE" id="PS01187">
    <property type="entry name" value="EGF_CA"/>
    <property type="match status" value="1"/>
</dbReference>
<evidence type="ECO:0000313" key="9">
    <source>
        <dbReference type="Proteomes" id="UP000242188"/>
    </source>
</evidence>
<evidence type="ECO:0000256" key="4">
    <source>
        <dbReference type="ARBA" id="ARBA00023157"/>
    </source>
</evidence>
<accession>A0A210QZ87</accession>
<dbReference type="CDD" id="cd00054">
    <property type="entry name" value="EGF_CA"/>
    <property type="match status" value="1"/>
</dbReference>
<organism evidence="8 9">
    <name type="scientific">Mizuhopecten yessoensis</name>
    <name type="common">Japanese scallop</name>
    <name type="synonym">Patinopecten yessoensis</name>
    <dbReference type="NCBI Taxonomy" id="6573"/>
    <lineage>
        <taxon>Eukaryota</taxon>
        <taxon>Metazoa</taxon>
        <taxon>Spiralia</taxon>
        <taxon>Lophotrochozoa</taxon>
        <taxon>Mollusca</taxon>
        <taxon>Bivalvia</taxon>
        <taxon>Autobranchia</taxon>
        <taxon>Pteriomorphia</taxon>
        <taxon>Pectinida</taxon>
        <taxon>Pectinoidea</taxon>
        <taxon>Pectinidae</taxon>
        <taxon>Mizuhopecten</taxon>
    </lineage>
</organism>
<evidence type="ECO:0000313" key="8">
    <source>
        <dbReference type="EMBL" id="OWF54047.1"/>
    </source>
</evidence>
<dbReference type="PANTHER" id="PTHR24050">
    <property type="entry name" value="PA14 DOMAIN-CONTAINING PROTEIN"/>
    <property type="match status" value="1"/>
</dbReference>
<name>A0A210QZ87_MIZYE</name>
<gene>
    <name evidence="8" type="ORF">KP79_PYT15273</name>
</gene>
<dbReference type="PANTHER" id="PTHR24050:SF27">
    <property type="entry name" value="FIBRILLIN-1"/>
    <property type="match status" value="1"/>
</dbReference>
<dbReference type="InterPro" id="IPR000742">
    <property type="entry name" value="EGF"/>
</dbReference>
<keyword evidence="3" id="KW-0677">Repeat</keyword>
<dbReference type="PROSITE" id="PS01186">
    <property type="entry name" value="EGF_2"/>
    <property type="match status" value="1"/>
</dbReference>